<name>A0A4R6YLY8_9GAMM</name>
<protein>
    <submittedName>
        <fullName evidence="2">Transposase</fullName>
    </submittedName>
</protein>
<accession>A0A4R6YLY8</accession>
<comment type="caution">
    <text evidence="2">The sequence shown here is derived from an EMBL/GenBank/DDBJ whole genome shotgun (WGS) entry which is preliminary data.</text>
</comment>
<evidence type="ECO:0000256" key="1">
    <source>
        <dbReference type="SAM" id="MobiDB-lite"/>
    </source>
</evidence>
<reference evidence="2 3" key="1">
    <citation type="submission" date="2019-03" db="EMBL/GenBank/DDBJ databases">
        <title>Genomic Encyclopedia of Type Strains, Phase IV (KMG-IV): sequencing the most valuable type-strain genomes for metagenomic binning, comparative biology and taxonomic classification.</title>
        <authorList>
            <person name="Goeker M."/>
        </authorList>
    </citation>
    <scope>NUCLEOTIDE SEQUENCE [LARGE SCALE GENOMIC DNA]</scope>
    <source>
        <strain evidence="2 3">DSM 21667</strain>
    </source>
</reference>
<dbReference type="InterPro" id="IPR009057">
    <property type="entry name" value="Homeodomain-like_sf"/>
</dbReference>
<organism evidence="2 3">
    <name type="scientific">Tahibacter aquaticus</name>
    <dbReference type="NCBI Taxonomy" id="520092"/>
    <lineage>
        <taxon>Bacteria</taxon>
        <taxon>Pseudomonadati</taxon>
        <taxon>Pseudomonadota</taxon>
        <taxon>Gammaproteobacteria</taxon>
        <taxon>Lysobacterales</taxon>
        <taxon>Rhodanobacteraceae</taxon>
        <taxon>Tahibacter</taxon>
    </lineage>
</organism>
<dbReference type="SUPFAM" id="SSF46689">
    <property type="entry name" value="Homeodomain-like"/>
    <property type="match status" value="1"/>
</dbReference>
<evidence type="ECO:0000313" key="2">
    <source>
        <dbReference type="EMBL" id="TDR38363.1"/>
    </source>
</evidence>
<dbReference type="Proteomes" id="UP000295293">
    <property type="component" value="Unassembled WGS sequence"/>
</dbReference>
<gene>
    <name evidence="2" type="ORF">DFR29_12135</name>
</gene>
<dbReference type="RefSeq" id="WP_133821466.1">
    <property type="nucleotide sequence ID" value="NZ_SNZH01000021.1"/>
</dbReference>
<dbReference type="EMBL" id="SNZH01000021">
    <property type="protein sequence ID" value="TDR38363.1"/>
    <property type="molecule type" value="Genomic_DNA"/>
</dbReference>
<keyword evidence="3" id="KW-1185">Reference proteome</keyword>
<evidence type="ECO:0000313" key="3">
    <source>
        <dbReference type="Proteomes" id="UP000295293"/>
    </source>
</evidence>
<proteinExistence type="predicted"/>
<dbReference type="OrthoDB" id="7282227at2"/>
<feature type="region of interest" description="Disordered" evidence="1">
    <location>
        <begin position="1"/>
        <end position="31"/>
    </location>
</feature>
<sequence>MPKPLRVSPPDSASSLEVQAPRTKSRRKFSAAEKQRLLRAADACAHGALGALLRKEGIYHSQLADWRRQLATSGSAGLGPKKTGPVPKYDAKDREILALNSKVRKLEKELGIVNGLVELQKKAQALIAAMREEDASCTR</sequence>
<dbReference type="AlphaFoldDB" id="A0A4R6YLY8"/>